<organism evidence="3 4">
    <name type="scientific">Blastococcus colisei</name>
    <dbReference type="NCBI Taxonomy" id="1564162"/>
    <lineage>
        <taxon>Bacteria</taxon>
        <taxon>Bacillati</taxon>
        <taxon>Actinomycetota</taxon>
        <taxon>Actinomycetes</taxon>
        <taxon>Geodermatophilales</taxon>
        <taxon>Geodermatophilaceae</taxon>
        <taxon>Blastococcus</taxon>
    </lineage>
</organism>
<keyword evidence="3" id="KW-0378">Hydrolase</keyword>
<protein>
    <submittedName>
        <fullName evidence="3">Alpha/beta hydrolase family protein</fullName>
    </submittedName>
</protein>
<dbReference type="Proteomes" id="UP000319865">
    <property type="component" value="Unassembled WGS sequence"/>
</dbReference>
<comment type="caution">
    <text evidence="3">The sequence shown here is derived from an EMBL/GenBank/DDBJ whole genome shotgun (WGS) entry which is preliminary data.</text>
</comment>
<name>A0A543P147_9ACTN</name>
<keyword evidence="1" id="KW-0175">Coiled coil</keyword>
<gene>
    <name evidence="3" type="ORF">FHU33_4409</name>
</gene>
<evidence type="ECO:0000256" key="1">
    <source>
        <dbReference type="SAM" id="Coils"/>
    </source>
</evidence>
<dbReference type="RefSeq" id="WP_142027664.1">
    <property type="nucleotide sequence ID" value="NZ_VFQE01000002.1"/>
</dbReference>
<dbReference type="GO" id="GO:0016787">
    <property type="term" value="F:hydrolase activity"/>
    <property type="evidence" value="ECO:0007669"/>
    <property type="project" value="UniProtKB-KW"/>
</dbReference>
<sequence length="512" mass="51138">MTAPVLDMTSGLRAAAAWDVALLRRAVGTLGAVAGRLPIWRARLEGVARAVDSGESWAGPAARTAAAAVRELSAVTWAVERALSESLSALDRLSAEADAAQELAREALVRAEAFAGGPAAVLGDRSGLAAAVGALVPGAELPSPAPALTAAEAALRHATAAAAAAEDAGSALAGVGVRDAFAPADFPALAAWVPVAQPVCVPRGPTGPPDAVAAWWAALPLTAQLAAVRADPAGLGGRDGLPAWARDLANRRLLAAALADPGTDPYAAFTARVVTHRIEVEEAAGRQVQLQLLDLAGDRLVLALGDLDTADAVALLVPGIHNSPGDDLGGLVGAARAVAGAAREAAPGTTVATAVWLGYDSPSGAAQILGRTNAVEGGAALATSLTGLRAGRDAVVTPEGRATVLAHSYGTVVVDEAADAPGALDADAVVLLGSPGMEDDAASLEAPEVYDAASPDDLVVALRWFGRSTASDSFGSTELPVGPDTGHSGYYDADLPTLAAVGRVMTGMPDPR</sequence>
<feature type="domain" description="DUF1023" evidence="2">
    <location>
        <begin position="301"/>
        <end position="460"/>
    </location>
</feature>
<dbReference type="InterPro" id="IPR010427">
    <property type="entry name" value="DUF1023"/>
</dbReference>
<dbReference type="AlphaFoldDB" id="A0A543P147"/>
<evidence type="ECO:0000313" key="4">
    <source>
        <dbReference type="Proteomes" id="UP000319865"/>
    </source>
</evidence>
<accession>A0A543P147</accession>
<dbReference type="Pfam" id="PF06259">
    <property type="entry name" value="Abhydrolase_8"/>
    <property type="match status" value="1"/>
</dbReference>
<keyword evidence="4" id="KW-1185">Reference proteome</keyword>
<reference evidence="3 4" key="1">
    <citation type="submission" date="2019-06" db="EMBL/GenBank/DDBJ databases">
        <title>Sequencing the genomes of 1000 actinobacteria strains.</title>
        <authorList>
            <person name="Klenk H.-P."/>
        </authorList>
    </citation>
    <scope>NUCLEOTIDE SEQUENCE [LARGE SCALE GENOMIC DNA]</scope>
    <source>
        <strain evidence="3 4">DSM 46837</strain>
    </source>
</reference>
<dbReference type="EMBL" id="VFQE01000002">
    <property type="protein sequence ID" value="TQN37743.1"/>
    <property type="molecule type" value="Genomic_DNA"/>
</dbReference>
<proteinExistence type="predicted"/>
<feature type="coiled-coil region" evidence="1">
    <location>
        <begin position="83"/>
        <end position="110"/>
    </location>
</feature>
<evidence type="ECO:0000259" key="2">
    <source>
        <dbReference type="Pfam" id="PF06259"/>
    </source>
</evidence>
<dbReference type="OrthoDB" id="5170249at2"/>
<evidence type="ECO:0000313" key="3">
    <source>
        <dbReference type="EMBL" id="TQN37743.1"/>
    </source>
</evidence>